<name>A0A0V8JNQ7_9BACI</name>
<evidence type="ECO:0000256" key="4">
    <source>
        <dbReference type="ARBA" id="ARBA00022605"/>
    </source>
</evidence>
<evidence type="ECO:0000256" key="1">
    <source>
        <dbReference type="ARBA" id="ARBA00004842"/>
    </source>
</evidence>
<feature type="binding site" evidence="11">
    <location>
        <begin position="12"/>
        <end position="17"/>
    </location>
    <ligand>
        <name>ATP</name>
        <dbReference type="ChEBI" id="CHEBI:30616"/>
    </ligand>
</feature>
<dbReference type="RefSeq" id="WP_025908263.1">
    <property type="nucleotide sequence ID" value="NZ_KQ758636.1"/>
</dbReference>
<dbReference type="Gene3D" id="3.40.50.300">
    <property type="entry name" value="P-loop containing nucleotide triphosphate hydrolases"/>
    <property type="match status" value="1"/>
</dbReference>
<comment type="similarity">
    <text evidence="2 11">Belongs to the shikimate kinase family.</text>
</comment>
<comment type="function">
    <text evidence="11">Catalyzes the specific phosphorylation of the 3-hydroxyl group of shikimic acid using ATP as a cosubstrate.</text>
</comment>
<keyword evidence="6 11" id="KW-0547">Nucleotide-binding</keyword>
<feature type="binding site" evidence="11">
    <location>
        <position position="16"/>
    </location>
    <ligand>
        <name>Mg(2+)</name>
        <dbReference type="ChEBI" id="CHEBI:18420"/>
    </ligand>
</feature>
<dbReference type="InterPro" id="IPR031322">
    <property type="entry name" value="Shikimate/glucono_kinase"/>
</dbReference>
<dbReference type="GO" id="GO:0009423">
    <property type="term" value="P:chorismate biosynthetic process"/>
    <property type="evidence" value="ECO:0007669"/>
    <property type="project" value="UniProtKB-UniRule"/>
</dbReference>
<evidence type="ECO:0000256" key="5">
    <source>
        <dbReference type="ARBA" id="ARBA00022679"/>
    </source>
</evidence>
<dbReference type="EMBL" id="LNQP01000017">
    <property type="protein sequence ID" value="KSU88686.1"/>
    <property type="molecule type" value="Genomic_DNA"/>
</dbReference>
<feature type="binding site" evidence="11">
    <location>
        <position position="58"/>
    </location>
    <ligand>
        <name>substrate</name>
    </ligand>
</feature>
<dbReference type="UniPathway" id="UPA00053">
    <property type="reaction ID" value="UER00088"/>
</dbReference>
<gene>
    <name evidence="11" type="primary">aroK</name>
    <name evidence="12" type="ORF">AS180_06810</name>
</gene>
<dbReference type="AlphaFoldDB" id="A0A0V8JNQ7"/>
<keyword evidence="11" id="KW-0460">Magnesium</keyword>
<evidence type="ECO:0000256" key="6">
    <source>
        <dbReference type="ARBA" id="ARBA00022741"/>
    </source>
</evidence>
<reference evidence="12 13" key="1">
    <citation type="submission" date="2015-11" db="EMBL/GenBank/DDBJ databases">
        <title>Bacillus caseinolyticus sp nov.</title>
        <authorList>
            <person name="Dastager S.G."/>
            <person name="Mawlankar R."/>
        </authorList>
    </citation>
    <scope>NUCLEOTIDE SEQUENCE [LARGE SCALE GENOMIC DNA]</scope>
    <source>
        <strain evidence="12 13">SGD-V-76</strain>
    </source>
</reference>
<evidence type="ECO:0000256" key="8">
    <source>
        <dbReference type="ARBA" id="ARBA00022840"/>
    </source>
</evidence>
<keyword evidence="11" id="KW-0963">Cytoplasm</keyword>
<evidence type="ECO:0000256" key="7">
    <source>
        <dbReference type="ARBA" id="ARBA00022777"/>
    </source>
</evidence>
<keyword evidence="7 11" id="KW-0418">Kinase</keyword>
<comment type="pathway">
    <text evidence="1 11">Metabolic intermediate biosynthesis; chorismate biosynthesis; chorismate from D-erythrose 4-phosphate and phosphoenolpyruvate: step 5/7.</text>
</comment>
<feature type="binding site" evidence="11">
    <location>
        <position position="80"/>
    </location>
    <ligand>
        <name>substrate</name>
    </ligand>
</feature>
<comment type="catalytic activity">
    <reaction evidence="10 11">
        <text>shikimate + ATP = 3-phosphoshikimate + ADP + H(+)</text>
        <dbReference type="Rhea" id="RHEA:13121"/>
        <dbReference type="ChEBI" id="CHEBI:15378"/>
        <dbReference type="ChEBI" id="CHEBI:30616"/>
        <dbReference type="ChEBI" id="CHEBI:36208"/>
        <dbReference type="ChEBI" id="CHEBI:145989"/>
        <dbReference type="ChEBI" id="CHEBI:456216"/>
        <dbReference type="EC" id="2.7.1.71"/>
    </reaction>
</comment>
<comment type="caution">
    <text evidence="12">The sequence shown here is derived from an EMBL/GenBank/DDBJ whole genome shotgun (WGS) entry which is preliminary data.</text>
</comment>
<dbReference type="Pfam" id="PF01202">
    <property type="entry name" value="SKI"/>
    <property type="match status" value="1"/>
</dbReference>
<dbReference type="SUPFAM" id="SSF52540">
    <property type="entry name" value="P-loop containing nucleoside triphosphate hydrolases"/>
    <property type="match status" value="1"/>
</dbReference>
<keyword evidence="8 11" id="KW-0067">ATP-binding</keyword>
<dbReference type="EC" id="2.7.1.71" evidence="3 11"/>
<dbReference type="GO" id="GO:0008652">
    <property type="term" value="P:amino acid biosynthetic process"/>
    <property type="evidence" value="ECO:0007669"/>
    <property type="project" value="UniProtKB-KW"/>
</dbReference>
<evidence type="ECO:0000256" key="2">
    <source>
        <dbReference type="ARBA" id="ARBA00006997"/>
    </source>
</evidence>
<dbReference type="GO" id="GO:0000287">
    <property type="term" value="F:magnesium ion binding"/>
    <property type="evidence" value="ECO:0007669"/>
    <property type="project" value="UniProtKB-UniRule"/>
</dbReference>
<comment type="subcellular location">
    <subcellularLocation>
        <location evidence="11">Cytoplasm</location>
    </subcellularLocation>
</comment>
<comment type="caution">
    <text evidence="11">Lacks conserved residue(s) required for the propagation of feature annotation.</text>
</comment>
<accession>A0A0V8JNQ7</accession>
<dbReference type="Proteomes" id="UP000053681">
    <property type="component" value="Unassembled WGS sequence"/>
</dbReference>
<feature type="binding site" evidence="11">
    <location>
        <position position="137"/>
    </location>
    <ligand>
        <name>substrate</name>
    </ligand>
</feature>
<keyword evidence="4 11" id="KW-0028">Amino-acid biosynthesis</keyword>
<dbReference type="PANTHER" id="PTHR21087">
    <property type="entry name" value="SHIKIMATE KINASE"/>
    <property type="match status" value="1"/>
</dbReference>
<comment type="subunit">
    <text evidence="11">Monomer.</text>
</comment>
<evidence type="ECO:0000256" key="9">
    <source>
        <dbReference type="ARBA" id="ARBA00023141"/>
    </source>
</evidence>
<keyword evidence="9 11" id="KW-0057">Aromatic amino acid biosynthesis</keyword>
<dbReference type="PRINTS" id="PR01100">
    <property type="entry name" value="SHIKIMTKNASE"/>
</dbReference>
<keyword evidence="13" id="KW-1185">Reference proteome</keyword>
<dbReference type="GO" id="GO:0005829">
    <property type="term" value="C:cytosol"/>
    <property type="evidence" value="ECO:0007669"/>
    <property type="project" value="TreeGrafter"/>
</dbReference>
<evidence type="ECO:0000256" key="11">
    <source>
        <dbReference type="HAMAP-Rule" id="MF_00109"/>
    </source>
</evidence>
<comment type="cofactor">
    <cofactor evidence="11">
        <name>Mg(2+)</name>
        <dbReference type="ChEBI" id="CHEBI:18420"/>
    </cofactor>
    <text evidence="11">Binds 1 Mg(2+) ion per subunit.</text>
</comment>
<organism evidence="12 13">
    <name type="scientific">Priestia veravalensis</name>
    <dbReference type="NCBI Taxonomy" id="1414648"/>
    <lineage>
        <taxon>Bacteria</taxon>
        <taxon>Bacillati</taxon>
        <taxon>Bacillota</taxon>
        <taxon>Bacilli</taxon>
        <taxon>Bacillales</taxon>
        <taxon>Bacillaceae</taxon>
        <taxon>Priestia</taxon>
    </lineage>
</organism>
<evidence type="ECO:0000313" key="13">
    <source>
        <dbReference type="Proteomes" id="UP000053681"/>
    </source>
</evidence>
<dbReference type="PROSITE" id="PS01128">
    <property type="entry name" value="SHIKIMATE_KINASE"/>
    <property type="match status" value="1"/>
</dbReference>
<proteinExistence type="inferred from homology"/>
<dbReference type="PANTHER" id="PTHR21087:SF16">
    <property type="entry name" value="SHIKIMATE KINASE 1, CHLOROPLASTIC"/>
    <property type="match status" value="1"/>
</dbReference>
<dbReference type="InterPro" id="IPR000623">
    <property type="entry name" value="Shikimate_kinase/TSH1"/>
</dbReference>
<dbReference type="HAMAP" id="MF_00109">
    <property type="entry name" value="Shikimate_kinase"/>
    <property type="match status" value="1"/>
</dbReference>
<protein>
    <recommendedName>
        <fullName evidence="3 11">Shikimate kinase</fullName>
        <shortName evidence="11">SK</shortName>
        <ecNumber evidence="3 11">2.7.1.71</ecNumber>
    </recommendedName>
</protein>
<sequence>MDQTIVLVGFMGVGKTTIGQALARKLDFQFIDTDQRIEAEMGMQTTDIFRVHGEAFFRQKEKETITQLVKKKKTVLSLGGGAFLQAAIRDTCLQDGIVICLSLSFDGWKERLDDLLPTRPVLQGKSLVEIEELFYNRQAIYQSHHKKVVTDALTPEEVADEIIEFVLKKN</sequence>
<dbReference type="CDD" id="cd00464">
    <property type="entry name" value="SK"/>
    <property type="match status" value="1"/>
</dbReference>
<dbReference type="InterPro" id="IPR027417">
    <property type="entry name" value="P-loop_NTPase"/>
</dbReference>
<feature type="binding site" evidence="11">
    <location>
        <position position="34"/>
    </location>
    <ligand>
        <name>substrate</name>
    </ligand>
</feature>
<feature type="binding site" evidence="11">
    <location>
        <position position="119"/>
    </location>
    <ligand>
        <name>ATP</name>
        <dbReference type="ChEBI" id="CHEBI:30616"/>
    </ligand>
</feature>
<evidence type="ECO:0000313" key="12">
    <source>
        <dbReference type="EMBL" id="KSU88686.1"/>
    </source>
</evidence>
<evidence type="ECO:0000256" key="3">
    <source>
        <dbReference type="ARBA" id="ARBA00012154"/>
    </source>
</evidence>
<keyword evidence="11" id="KW-0479">Metal-binding</keyword>
<dbReference type="InterPro" id="IPR023000">
    <property type="entry name" value="Shikimate_kinase_CS"/>
</dbReference>
<dbReference type="GO" id="GO:0004765">
    <property type="term" value="F:shikimate kinase activity"/>
    <property type="evidence" value="ECO:0007669"/>
    <property type="project" value="UniProtKB-UniRule"/>
</dbReference>
<dbReference type="GO" id="GO:0005524">
    <property type="term" value="F:ATP binding"/>
    <property type="evidence" value="ECO:0007669"/>
    <property type="project" value="UniProtKB-UniRule"/>
</dbReference>
<keyword evidence="5 11" id="KW-0808">Transferase</keyword>
<evidence type="ECO:0000256" key="10">
    <source>
        <dbReference type="ARBA" id="ARBA00048567"/>
    </source>
</evidence>
<dbReference type="GO" id="GO:0009073">
    <property type="term" value="P:aromatic amino acid family biosynthetic process"/>
    <property type="evidence" value="ECO:0007669"/>
    <property type="project" value="UniProtKB-KW"/>
</dbReference>